<gene>
    <name evidence="2" type="ORF">FRX31_022201</name>
</gene>
<keyword evidence="3" id="KW-1185">Reference proteome</keyword>
<protein>
    <submittedName>
        <fullName evidence="2">Uncharacterized protein</fullName>
    </submittedName>
</protein>
<organism evidence="2 3">
    <name type="scientific">Thalictrum thalictroides</name>
    <name type="common">Rue-anemone</name>
    <name type="synonym">Anemone thalictroides</name>
    <dbReference type="NCBI Taxonomy" id="46969"/>
    <lineage>
        <taxon>Eukaryota</taxon>
        <taxon>Viridiplantae</taxon>
        <taxon>Streptophyta</taxon>
        <taxon>Embryophyta</taxon>
        <taxon>Tracheophyta</taxon>
        <taxon>Spermatophyta</taxon>
        <taxon>Magnoliopsida</taxon>
        <taxon>Ranunculales</taxon>
        <taxon>Ranunculaceae</taxon>
        <taxon>Thalictroideae</taxon>
        <taxon>Thalictrum</taxon>
    </lineage>
</organism>
<evidence type="ECO:0000313" key="2">
    <source>
        <dbReference type="EMBL" id="KAF5188212.1"/>
    </source>
</evidence>
<name>A0A7J6VUZ1_THATH</name>
<proteinExistence type="predicted"/>
<feature type="region of interest" description="Disordered" evidence="1">
    <location>
        <begin position="65"/>
        <end position="98"/>
    </location>
</feature>
<sequence length="98" mass="10822">MILPEKSTAQEEEEYIDLQFNTITAPSGIKALFSPGLMDTNGGKGGERDDSDVARRTLNMVERLVESQAQSQRQIDIGSGFNQPYDDNDPTCIPGWKS</sequence>
<accession>A0A7J6VUZ1</accession>
<dbReference type="Proteomes" id="UP000554482">
    <property type="component" value="Unassembled WGS sequence"/>
</dbReference>
<evidence type="ECO:0000256" key="1">
    <source>
        <dbReference type="SAM" id="MobiDB-lite"/>
    </source>
</evidence>
<evidence type="ECO:0000313" key="3">
    <source>
        <dbReference type="Proteomes" id="UP000554482"/>
    </source>
</evidence>
<dbReference type="EMBL" id="JABWDY010027060">
    <property type="protein sequence ID" value="KAF5188212.1"/>
    <property type="molecule type" value="Genomic_DNA"/>
</dbReference>
<reference evidence="2 3" key="1">
    <citation type="submission" date="2020-06" db="EMBL/GenBank/DDBJ databases">
        <title>Transcriptomic and genomic resources for Thalictrum thalictroides and T. hernandezii: Facilitating candidate gene discovery in an emerging model plant lineage.</title>
        <authorList>
            <person name="Arias T."/>
            <person name="Riano-Pachon D.M."/>
            <person name="Di Stilio V.S."/>
        </authorList>
    </citation>
    <scope>NUCLEOTIDE SEQUENCE [LARGE SCALE GENOMIC DNA]</scope>
    <source>
        <strain evidence="3">cv. WT478/WT964</strain>
        <tissue evidence="2">Leaves</tissue>
    </source>
</reference>
<dbReference type="AlphaFoldDB" id="A0A7J6VUZ1"/>
<comment type="caution">
    <text evidence="2">The sequence shown here is derived from an EMBL/GenBank/DDBJ whole genome shotgun (WGS) entry which is preliminary data.</text>
</comment>